<dbReference type="GO" id="GO:0006979">
    <property type="term" value="P:response to oxidative stress"/>
    <property type="evidence" value="ECO:0007669"/>
    <property type="project" value="InterPro"/>
</dbReference>
<evidence type="ECO:0000256" key="12">
    <source>
        <dbReference type="ARBA" id="ARBA00022989"/>
    </source>
</evidence>
<feature type="transmembrane region" description="Helical" evidence="20">
    <location>
        <begin position="1065"/>
        <end position="1090"/>
    </location>
</feature>
<dbReference type="InterPro" id="IPR013121">
    <property type="entry name" value="Fe_red_NAD-bd_6"/>
</dbReference>
<evidence type="ECO:0000256" key="14">
    <source>
        <dbReference type="ARBA" id="ARBA00023136"/>
    </source>
</evidence>
<feature type="transmembrane region" description="Helical" evidence="20">
    <location>
        <begin position="1164"/>
        <end position="1188"/>
    </location>
</feature>
<evidence type="ECO:0000256" key="15">
    <source>
        <dbReference type="ARBA" id="ARBA00023180"/>
    </source>
</evidence>
<dbReference type="Gene3D" id="3.40.50.80">
    <property type="entry name" value="Nucleotide-binding domain of ferredoxin-NADP reductase (FNR) module"/>
    <property type="match status" value="1"/>
</dbReference>
<evidence type="ECO:0000256" key="5">
    <source>
        <dbReference type="ARBA" id="ARBA00022630"/>
    </source>
</evidence>
<keyword evidence="14 20" id="KW-0472">Membrane</keyword>
<keyword evidence="16" id="KW-0376">Hydrogen peroxide</keyword>
<dbReference type="InterPro" id="IPR013112">
    <property type="entry name" value="FAD-bd_8"/>
</dbReference>
<keyword evidence="7" id="KW-0479">Metal-binding</keyword>
<dbReference type="GO" id="GO:0043020">
    <property type="term" value="C:NADPH oxidase complex"/>
    <property type="evidence" value="ECO:0007669"/>
    <property type="project" value="TreeGrafter"/>
</dbReference>
<dbReference type="Pfam" id="PF08030">
    <property type="entry name" value="NAD_binding_6"/>
    <property type="match status" value="1"/>
</dbReference>
<dbReference type="InterPro" id="IPR037120">
    <property type="entry name" value="Haem_peroxidase_sf_animal"/>
</dbReference>
<keyword evidence="13" id="KW-0560">Oxidoreductase</keyword>
<evidence type="ECO:0000256" key="16">
    <source>
        <dbReference type="ARBA" id="ARBA00023324"/>
    </source>
</evidence>
<dbReference type="Pfam" id="PF08022">
    <property type="entry name" value="FAD_binding_8"/>
    <property type="match status" value="1"/>
</dbReference>
<dbReference type="RefSeq" id="XP_055861387.1">
    <property type="nucleotide sequence ID" value="XM_056005412.1"/>
</dbReference>
<feature type="transmembrane region" description="Helical" evidence="20">
    <location>
        <begin position="1025"/>
        <end position="1045"/>
    </location>
</feature>
<keyword evidence="9" id="KW-0274">FAD</keyword>
<dbReference type="GO" id="GO:0005509">
    <property type="term" value="F:calcium ion binding"/>
    <property type="evidence" value="ECO:0007669"/>
    <property type="project" value="InterPro"/>
</dbReference>
<evidence type="ECO:0000256" key="6">
    <source>
        <dbReference type="ARBA" id="ARBA00022692"/>
    </source>
</evidence>
<evidence type="ECO:0000256" key="19">
    <source>
        <dbReference type="PIRSR" id="PIRSR619791-2"/>
    </source>
</evidence>
<dbReference type="GO" id="GO:0004601">
    <property type="term" value="F:peroxidase activity"/>
    <property type="evidence" value="ECO:0007669"/>
    <property type="project" value="UniProtKB-KW"/>
</dbReference>
<keyword evidence="10" id="KW-0106">Calcium</keyword>
<dbReference type="GO" id="GO:0016324">
    <property type="term" value="C:apical plasma membrane"/>
    <property type="evidence" value="ECO:0007669"/>
    <property type="project" value="UniProtKB-SubCell"/>
</dbReference>
<comment type="similarity">
    <text evidence="2">In the N-terminal section; belongs to the peroxidase family.</text>
</comment>
<evidence type="ECO:0000256" key="4">
    <source>
        <dbReference type="ARBA" id="ARBA00022559"/>
    </source>
</evidence>
<evidence type="ECO:0000256" key="1">
    <source>
        <dbReference type="ARBA" id="ARBA00004424"/>
    </source>
</evidence>
<dbReference type="GO" id="GO:0042554">
    <property type="term" value="P:superoxide anion generation"/>
    <property type="evidence" value="ECO:0007669"/>
    <property type="project" value="TreeGrafter"/>
</dbReference>
<dbReference type="Gene3D" id="1.10.640.10">
    <property type="entry name" value="Haem peroxidase domain superfamily, animal type"/>
    <property type="match status" value="1"/>
</dbReference>
<dbReference type="GO" id="GO:0042742">
    <property type="term" value="P:defense response to bacterium"/>
    <property type="evidence" value="ECO:0007669"/>
    <property type="project" value="UniProtKB-ARBA"/>
</dbReference>
<dbReference type="InterPro" id="IPR018247">
    <property type="entry name" value="EF_Hand_1_Ca_BS"/>
</dbReference>
<keyword evidence="6 20" id="KW-0812">Transmembrane</keyword>
<feature type="signal peptide" evidence="21">
    <location>
        <begin position="1"/>
        <end position="24"/>
    </location>
</feature>
<dbReference type="InterPro" id="IPR017938">
    <property type="entry name" value="Riboflavin_synthase-like_b-brl"/>
</dbReference>
<dbReference type="EC" id="1.6.3.1" evidence="3"/>
<dbReference type="SUPFAM" id="SSF48113">
    <property type="entry name" value="Heme-dependent peroxidases"/>
    <property type="match status" value="1"/>
</dbReference>
<dbReference type="InterPro" id="IPR013130">
    <property type="entry name" value="Fe3_Rdtase_TM_dom"/>
</dbReference>
<dbReference type="SUPFAM" id="SSF63380">
    <property type="entry name" value="Riboflavin synthase domain-like"/>
    <property type="match status" value="1"/>
</dbReference>
<keyword evidence="5" id="KW-0285">Flavoprotein</keyword>
<dbReference type="InterPro" id="IPR019791">
    <property type="entry name" value="Haem_peroxidase_animal"/>
</dbReference>
<dbReference type="PANTHER" id="PTHR11972:SF208">
    <property type="entry name" value="DUAL OXIDASE-LIKE PROTEIN"/>
    <property type="match status" value="1"/>
</dbReference>
<comment type="subcellular location">
    <subcellularLocation>
        <location evidence="1">Apical cell membrane</location>
        <topology evidence="1">Multi-pass membrane protein</topology>
    </subcellularLocation>
</comment>
<dbReference type="Pfam" id="PF01794">
    <property type="entry name" value="Ferric_reduct"/>
    <property type="match status" value="1"/>
</dbReference>
<keyword evidence="4" id="KW-0575">Peroxidase</keyword>
<proteinExistence type="inferred from homology"/>
<dbReference type="InterPro" id="IPR050369">
    <property type="entry name" value="RBOH/FRE"/>
</dbReference>
<evidence type="ECO:0000259" key="23">
    <source>
        <dbReference type="PROSITE" id="PS51384"/>
    </source>
</evidence>
<evidence type="ECO:0000256" key="13">
    <source>
        <dbReference type="ARBA" id="ARBA00023002"/>
    </source>
</evidence>
<dbReference type="GO" id="GO:0016175">
    <property type="term" value="F:superoxide-generating NAD(P)H oxidase activity"/>
    <property type="evidence" value="ECO:0007669"/>
    <property type="project" value="UniProtKB-ARBA"/>
</dbReference>
<dbReference type="SFLD" id="SFLDG01168">
    <property type="entry name" value="Ferric_reductase_subgroup_(FRE"/>
    <property type="match status" value="1"/>
</dbReference>
<dbReference type="Pfam" id="PF03098">
    <property type="entry name" value="An_peroxidase"/>
    <property type="match status" value="1"/>
</dbReference>
<keyword evidence="8" id="KW-0677">Repeat</keyword>
<evidence type="ECO:0000256" key="21">
    <source>
        <dbReference type="SAM" id="SignalP"/>
    </source>
</evidence>
<keyword evidence="24" id="KW-1185">Reference proteome</keyword>
<dbReference type="FunFam" id="2.40.30.10:FF:000059">
    <property type="entry name" value="dual oxidase isoform X1"/>
    <property type="match status" value="1"/>
</dbReference>
<evidence type="ECO:0000256" key="17">
    <source>
        <dbReference type="ARBA" id="ARBA00047455"/>
    </source>
</evidence>
<evidence type="ECO:0000256" key="18">
    <source>
        <dbReference type="ARBA" id="ARBA00048762"/>
    </source>
</evidence>
<evidence type="ECO:0000256" key="8">
    <source>
        <dbReference type="ARBA" id="ARBA00022737"/>
    </source>
</evidence>
<dbReference type="Proteomes" id="UP001165740">
    <property type="component" value="Chromosome 1"/>
</dbReference>
<feature type="domain" description="EF-hand" evidence="22">
    <location>
        <begin position="854"/>
        <end position="889"/>
    </location>
</feature>
<dbReference type="PROSITE" id="PS50292">
    <property type="entry name" value="PEROXIDASE_3"/>
    <property type="match status" value="1"/>
</dbReference>
<comment type="catalytic activity">
    <reaction evidence="18">
        <text>NADPH + O2 + H(+) = H2O2 + NADP(+)</text>
        <dbReference type="Rhea" id="RHEA:11260"/>
        <dbReference type="ChEBI" id="CHEBI:15378"/>
        <dbReference type="ChEBI" id="CHEBI:15379"/>
        <dbReference type="ChEBI" id="CHEBI:16240"/>
        <dbReference type="ChEBI" id="CHEBI:57783"/>
        <dbReference type="ChEBI" id="CHEBI:58349"/>
        <dbReference type="EC" id="1.6.3.1"/>
    </reaction>
</comment>
<evidence type="ECO:0000259" key="22">
    <source>
        <dbReference type="PROSITE" id="PS50222"/>
    </source>
</evidence>
<feature type="transmembrane region" description="Helical" evidence="20">
    <location>
        <begin position="1200"/>
        <end position="1219"/>
    </location>
</feature>
<evidence type="ECO:0000256" key="10">
    <source>
        <dbReference type="ARBA" id="ARBA00022837"/>
    </source>
</evidence>
<dbReference type="GO" id="GO:0009886">
    <property type="term" value="P:post-embryonic animal morphogenesis"/>
    <property type="evidence" value="ECO:0007669"/>
    <property type="project" value="UniProtKB-ARBA"/>
</dbReference>
<evidence type="ECO:0000256" key="3">
    <source>
        <dbReference type="ARBA" id="ARBA00012698"/>
    </source>
</evidence>
<accession>A0A9W2YF76</accession>
<dbReference type="GO" id="GO:0042303">
    <property type="term" value="P:molting cycle"/>
    <property type="evidence" value="ECO:0007669"/>
    <property type="project" value="UniProtKB-ARBA"/>
</dbReference>
<dbReference type="OrthoDB" id="6019201at2759"/>
<dbReference type="GO" id="GO:0020037">
    <property type="term" value="F:heme binding"/>
    <property type="evidence" value="ECO:0007669"/>
    <property type="project" value="InterPro"/>
</dbReference>
<reference evidence="25" key="1">
    <citation type="submission" date="2025-08" db="UniProtKB">
        <authorList>
            <consortium name="RefSeq"/>
        </authorList>
    </citation>
    <scope>IDENTIFICATION</scope>
</reference>
<dbReference type="InterPro" id="IPR017927">
    <property type="entry name" value="FAD-bd_FR_type"/>
</dbReference>
<comment type="catalytic activity">
    <reaction evidence="17">
        <text>NADH + O2 + H(+) = H2O2 + NAD(+)</text>
        <dbReference type="Rhea" id="RHEA:11264"/>
        <dbReference type="ChEBI" id="CHEBI:15378"/>
        <dbReference type="ChEBI" id="CHEBI:15379"/>
        <dbReference type="ChEBI" id="CHEBI:16240"/>
        <dbReference type="ChEBI" id="CHEBI:57540"/>
        <dbReference type="ChEBI" id="CHEBI:57945"/>
        <dbReference type="EC" id="1.6.3.1"/>
    </reaction>
</comment>
<dbReference type="Pfam" id="PF13833">
    <property type="entry name" value="EF-hand_8"/>
    <property type="match status" value="1"/>
</dbReference>
<feature type="binding site" evidence="19">
    <location>
        <position position="34"/>
    </location>
    <ligand>
        <name>substrate</name>
    </ligand>
</feature>
<dbReference type="InterPro" id="IPR039261">
    <property type="entry name" value="FNR_nucleotide-bd"/>
</dbReference>
<name>A0A9W2YF76_BIOGL</name>
<dbReference type="InterPro" id="IPR002048">
    <property type="entry name" value="EF_hand_dom"/>
</dbReference>
<dbReference type="InterPro" id="IPR010255">
    <property type="entry name" value="Haem_peroxidase_sf"/>
</dbReference>
<dbReference type="PROSITE" id="PS51384">
    <property type="entry name" value="FAD_FR"/>
    <property type="match status" value="1"/>
</dbReference>
<dbReference type="OMA" id="RWHNLIA"/>
<gene>
    <name evidence="25" type="primary">LOC106069453</name>
</gene>
<dbReference type="SFLD" id="SFLDG01169">
    <property type="entry name" value="NADPH_oxidase_subgroup_(NOX)"/>
    <property type="match status" value="1"/>
</dbReference>
<dbReference type="Gene3D" id="1.10.238.10">
    <property type="entry name" value="EF-hand"/>
    <property type="match status" value="1"/>
</dbReference>
<evidence type="ECO:0000313" key="24">
    <source>
        <dbReference type="Proteomes" id="UP001165740"/>
    </source>
</evidence>
<keyword evidence="11" id="KW-0521">NADP</keyword>
<dbReference type="GO" id="GO:0016174">
    <property type="term" value="F:NAD(P)H oxidase H2O2-forming activity"/>
    <property type="evidence" value="ECO:0007669"/>
    <property type="project" value="UniProtKB-EC"/>
</dbReference>
<protein>
    <recommendedName>
        <fullName evidence="3">NAD(P)H oxidase (H2O2-forming)</fullName>
        <ecNumber evidence="3">1.6.3.1</ecNumber>
    </recommendedName>
</protein>
<organism evidence="24 25">
    <name type="scientific">Biomphalaria glabrata</name>
    <name type="common">Bloodfluke planorb</name>
    <name type="synonym">Freshwater snail</name>
    <dbReference type="NCBI Taxonomy" id="6526"/>
    <lineage>
        <taxon>Eukaryota</taxon>
        <taxon>Metazoa</taxon>
        <taxon>Spiralia</taxon>
        <taxon>Lophotrochozoa</taxon>
        <taxon>Mollusca</taxon>
        <taxon>Gastropoda</taxon>
        <taxon>Heterobranchia</taxon>
        <taxon>Euthyneura</taxon>
        <taxon>Panpulmonata</taxon>
        <taxon>Hygrophila</taxon>
        <taxon>Lymnaeoidea</taxon>
        <taxon>Planorbidae</taxon>
        <taxon>Biomphalaria</taxon>
    </lineage>
</organism>
<keyword evidence="15" id="KW-0325">Glycoprotein</keyword>
<sequence>MLCGSLLLSFISLLISGVYNGVQSFDDYTTDGFRNNLNQPTWGIAGSNFMRSSPVAYTDGAYEMAGKDRPNPLEISLRAHRKMQDSPSRFSRNVLQTVYAQLVMDEVAQTYMTGCPPEYEHLELPEGHPLKNFTHRPMVYARSSYDQTTGYASAGPRQQVNLVSSFLDGGVIYGGSQVWTNLLRSFSGGELLADTTDLKSSFPLYNDVKLPFYNAPIPRDHTFKPVNRLFRIGNAKGHENPYLLALQVVWFRWHNKVARDLASKSNETDEEIFERTKRKVIAAFQKIAVKEWLPAFLNGNTTDKSSLNLANYSNYMSRAQPGITQEFLAAMEVRNSLLPSAVEMLDEQCKISTTPGRGQSGQDITVKAIRLCNNFWDSHDLVKDHLEAILRGMIYTLGRAEDGTYSSDMTDYFYGPYEYSRSDRVALQLQQFRDHGLPGLNTIRAAYGLSLRDDWTTFGGPNGTLHKLYGGSTPDNVDILAGILLDDGDRLSGMTDLTRTILLEQFSRIRDTDRFWYENRRLFDAKEIEEIDKITFSEILRSVTNISQIPDNIFLCQNSPSCLCKDPPNVFNASDAQTDVCSPLETYDYIQGSEASFALSFLALALVTPVSMAVLACLVKRKKAVKVEHNKRQSTLHIKNDATKFAGKEYLGAKSGYRSVRGEFKAADRRIFIRDAQRKDLRYVDFVKTDLNKVTLLISNDKDFSHVCLKVPGDIDLILKFADEYIRQTFVSSVQKFFNSLGLTLEAEYVNEVTLFSTASDKDQRQKLLDIFFRAVCFTVFEGTLDSKKHQMSLDQINEVINIKLTMTEFADAMGMQPSSVFVQNVFLLADRDKNNCLSFEEFFHLFGIFIKGTAEQKGRLLFNIYDPRNVGYLTKDEFYKMIKSLLDLAESSDLTEEAIKDLVHSMYSHVGLTANQNISYEDFRKIFCAKEYSATLHDATIISQAAKHVPFKPGARGDNRRNTFISNYNSKNETSSNASKTFLNHRDSALLREYVITKREYPGTPFAKRYYKVSRYFNRYRWQIFWCTLYTLVTIGIFVERAFYFARGREHAGLRRMSGALVTAMIRGSASVLMFTYSSLLVTMCRNMITALRETFLHRFIPFDSAVSFHKYIAVLAMIGTIVHVVFHGINLYCMCTQTTTSINCFFGEYYTDSHSFATFHFWAYQTITGLAGVLVTVFIFVIYVFATQFSRKHVFKSFWLTHSLYWLVYILTFLHGVGRLVQAPLFAWYLIGPLILFVLDRLQSISRNRVEIAVKEATALPSGVLRLVFKRPSTFNYKSGQWVRIACTDLNKDEYHPFTLTSAPHEPFLSLHIRAVGPWTTNLRQVYTSHVNEGSPLPNIFLDGPFGEGHQDWYSCEVAVLVGGGIGVTPFASILKDIAFKSKSSIQVTCKKVFFIWVTRTQKSFEWLVDLLRSVEAADVKGIVDTHIFVTQFQQRYDLRTTMLYICERYFQKVEGQSLFTGLKSVTHFGRPNFEDFFAAIASEYKEVSQVGVFSCGPGPMTSNVQSACNYMNGLIGPTFSHHFENF</sequence>
<feature type="domain" description="FAD-binding FR-type" evidence="23">
    <location>
        <begin position="1249"/>
        <end position="1354"/>
    </location>
</feature>
<dbReference type="PROSITE" id="PS00018">
    <property type="entry name" value="EF_HAND_1"/>
    <property type="match status" value="1"/>
</dbReference>
<dbReference type="FunFam" id="3.40.50.80:FF:000020">
    <property type="entry name" value="Dual oxidase 1"/>
    <property type="match status" value="1"/>
</dbReference>
<evidence type="ECO:0000256" key="20">
    <source>
        <dbReference type="SAM" id="Phobius"/>
    </source>
</evidence>
<feature type="transmembrane region" description="Helical" evidence="20">
    <location>
        <begin position="597"/>
        <end position="619"/>
    </location>
</feature>
<dbReference type="PANTHER" id="PTHR11972">
    <property type="entry name" value="NADPH OXIDASE"/>
    <property type="match status" value="1"/>
</dbReference>
<dbReference type="GO" id="GO:0042744">
    <property type="term" value="P:hydrogen peroxide catabolic process"/>
    <property type="evidence" value="ECO:0007669"/>
    <property type="project" value="UniProtKB-KW"/>
</dbReference>
<dbReference type="Gene3D" id="2.40.30.10">
    <property type="entry name" value="Translation factors"/>
    <property type="match status" value="1"/>
</dbReference>
<feature type="chain" id="PRO_5040854539" description="NAD(P)H oxidase (H2O2-forming)" evidence="21">
    <location>
        <begin position="25"/>
        <end position="1529"/>
    </location>
</feature>
<dbReference type="CDD" id="cd06186">
    <property type="entry name" value="NOX_Duox_like_FAD_NADP"/>
    <property type="match status" value="1"/>
</dbReference>
<keyword evidence="21" id="KW-0732">Signal</keyword>
<keyword evidence="12 20" id="KW-1133">Transmembrane helix</keyword>
<evidence type="ECO:0000313" key="25">
    <source>
        <dbReference type="RefSeq" id="XP_055861387.1"/>
    </source>
</evidence>
<feature type="transmembrane region" description="Helical" evidence="20">
    <location>
        <begin position="1225"/>
        <end position="1241"/>
    </location>
</feature>
<feature type="transmembrane region" description="Helical" evidence="20">
    <location>
        <begin position="1110"/>
        <end position="1131"/>
    </location>
</feature>
<evidence type="ECO:0000256" key="2">
    <source>
        <dbReference type="ARBA" id="ARBA00005644"/>
    </source>
</evidence>
<dbReference type="SUPFAM" id="SSF52343">
    <property type="entry name" value="Ferredoxin reductase-like, C-terminal NADP-linked domain"/>
    <property type="match status" value="1"/>
</dbReference>
<dbReference type="InterPro" id="IPR011992">
    <property type="entry name" value="EF-hand-dom_pair"/>
</dbReference>
<feature type="domain" description="EF-hand" evidence="22">
    <location>
        <begin position="818"/>
        <end position="853"/>
    </location>
</feature>
<dbReference type="SUPFAM" id="SSF47473">
    <property type="entry name" value="EF-hand"/>
    <property type="match status" value="1"/>
</dbReference>
<dbReference type="GeneID" id="106069453"/>
<evidence type="ECO:0000256" key="9">
    <source>
        <dbReference type="ARBA" id="ARBA00022827"/>
    </source>
</evidence>
<dbReference type="SFLD" id="SFLDS00052">
    <property type="entry name" value="Ferric_Reductase_Domain"/>
    <property type="match status" value="1"/>
</dbReference>
<dbReference type="PROSITE" id="PS50222">
    <property type="entry name" value="EF_HAND_2"/>
    <property type="match status" value="2"/>
</dbReference>
<evidence type="ECO:0000256" key="11">
    <source>
        <dbReference type="ARBA" id="ARBA00022857"/>
    </source>
</evidence>
<evidence type="ECO:0000256" key="7">
    <source>
        <dbReference type="ARBA" id="ARBA00022723"/>
    </source>
</evidence>